<dbReference type="SUPFAM" id="SSF55874">
    <property type="entry name" value="ATPase domain of HSP90 chaperone/DNA topoisomerase II/histidine kinase"/>
    <property type="match status" value="1"/>
</dbReference>
<evidence type="ECO:0000256" key="7">
    <source>
        <dbReference type="ARBA" id="ARBA00022840"/>
    </source>
</evidence>
<dbReference type="RefSeq" id="WP_091185688.1">
    <property type="nucleotide sequence ID" value="NZ_FNRY01000001.1"/>
</dbReference>
<evidence type="ECO:0000256" key="5">
    <source>
        <dbReference type="ARBA" id="ARBA00022741"/>
    </source>
</evidence>
<dbReference type="PANTHER" id="PTHR24421:SF10">
    <property type="entry name" value="NITRATE_NITRITE SENSOR PROTEIN NARQ"/>
    <property type="match status" value="1"/>
</dbReference>
<feature type="transmembrane region" description="Helical" evidence="9">
    <location>
        <begin position="132"/>
        <end position="155"/>
    </location>
</feature>
<dbReference type="Pfam" id="PF07730">
    <property type="entry name" value="HisKA_3"/>
    <property type="match status" value="1"/>
</dbReference>
<dbReference type="Pfam" id="PF23539">
    <property type="entry name" value="DUF7134"/>
    <property type="match status" value="1"/>
</dbReference>
<dbReference type="CDD" id="cd16917">
    <property type="entry name" value="HATPase_UhpB-NarQ-NarX-like"/>
    <property type="match status" value="1"/>
</dbReference>
<dbReference type="GO" id="GO:0005524">
    <property type="term" value="F:ATP binding"/>
    <property type="evidence" value="ECO:0007669"/>
    <property type="project" value="UniProtKB-KW"/>
</dbReference>
<keyword evidence="9" id="KW-0812">Transmembrane</keyword>
<evidence type="ECO:0000256" key="9">
    <source>
        <dbReference type="SAM" id="Phobius"/>
    </source>
</evidence>
<evidence type="ECO:0000256" key="2">
    <source>
        <dbReference type="ARBA" id="ARBA00012438"/>
    </source>
</evidence>
<keyword evidence="9" id="KW-1133">Transmembrane helix</keyword>
<evidence type="ECO:0000256" key="1">
    <source>
        <dbReference type="ARBA" id="ARBA00000085"/>
    </source>
</evidence>
<dbReference type="InterPro" id="IPR011712">
    <property type="entry name" value="Sig_transdc_His_kin_sub3_dim/P"/>
</dbReference>
<feature type="transmembrane region" description="Helical" evidence="9">
    <location>
        <begin position="98"/>
        <end position="120"/>
    </location>
</feature>
<feature type="domain" description="Signal transduction histidine kinase subgroup 3 dimerisation and phosphoacceptor" evidence="10">
    <location>
        <begin position="190"/>
        <end position="256"/>
    </location>
</feature>
<evidence type="ECO:0000256" key="3">
    <source>
        <dbReference type="ARBA" id="ARBA00022553"/>
    </source>
</evidence>
<keyword evidence="8" id="KW-0902">Two-component regulatory system</keyword>
<dbReference type="GO" id="GO:0000155">
    <property type="term" value="F:phosphorelay sensor kinase activity"/>
    <property type="evidence" value="ECO:0007669"/>
    <property type="project" value="InterPro"/>
</dbReference>
<evidence type="ECO:0000259" key="11">
    <source>
        <dbReference type="Pfam" id="PF23539"/>
    </source>
</evidence>
<keyword evidence="7" id="KW-0067">ATP-binding</keyword>
<evidence type="ECO:0000259" key="10">
    <source>
        <dbReference type="Pfam" id="PF07730"/>
    </source>
</evidence>
<accession>A0A1H4QEF2</accession>
<evidence type="ECO:0000313" key="13">
    <source>
        <dbReference type="Proteomes" id="UP000199183"/>
    </source>
</evidence>
<feature type="transmembrane region" description="Helical" evidence="9">
    <location>
        <begin position="55"/>
        <end position="86"/>
    </location>
</feature>
<dbReference type="Gene3D" id="1.20.5.1930">
    <property type="match status" value="1"/>
</dbReference>
<name>A0A1H4QEF2_9MICO</name>
<proteinExistence type="predicted"/>
<dbReference type="EC" id="2.7.13.3" evidence="2"/>
<evidence type="ECO:0000256" key="6">
    <source>
        <dbReference type="ARBA" id="ARBA00022777"/>
    </source>
</evidence>
<dbReference type="Gene3D" id="3.30.565.10">
    <property type="entry name" value="Histidine kinase-like ATPase, C-terminal domain"/>
    <property type="match status" value="1"/>
</dbReference>
<dbReference type="InterPro" id="IPR055558">
    <property type="entry name" value="DUF7134"/>
</dbReference>
<dbReference type="GO" id="GO:0016020">
    <property type="term" value="C:membrane"/>
    <property type="evidence" value="ECO:0007669"/>
    <property type="project" value="InterPro"/>
</dbReference>
<dbReference type="EMBL" id="FNRY01000001">
    <property type="protein sequence ID" value="SEC17973.1"/>
    <property type="molecule type" value="Genomic_DNA"/>
</dbReference>
<dbReference type="Proteomes" id="UP000199183">
    <property type="component" value="Unassembled WGS sequence"/>
</dbReference>
<dbReference type="PANTHER" id="PTHR24421">
    <property type="entry name" value="NITRATE/NITRITE SENSOR PROTEIN NARX-RELATED"/>
    <property type="match status" value="1"/>
</dbReference>
<reference evidence="12 13" key="1">
    <citation type="submission" date="2016-10" db="EMBL/GenBank/DDBJ databases">
        <authorList>
            <person name="de Groot N.N."/>
        </authorList>
    </citation>
    <scope>NUCLEOTIDE SEQUENCE [LARGE SCALE GENOMIC DNA]</scope>
    <source>
        <strain evidence="12 13">DSM 21799</strain>
    </source>
</reference>
<evidence type="ECO:0000256" key="8">
    <source>
        <dbReference type="ARBA" id="ARBA00023012"/>
    </source>
</evidence>
<keyword evidence="6 12" id="KW-0418">Kinase</keyword>
<keyword evidence="9" id="KW-0472">Membrane</keyword>
<organism evidence="12 13">
    <name type="scientific">Paramicrobacterium humi</name>
    <dbReference type="NCBI Taxonomy" id="640635"/>
    <lineage>
        <taxon>Bacteria</taxon>
        <taxon>Bacillati</taxon>
        <taxon>Actinomycetota</taxon>
        <taxon>Actinomycetes</taxon>
        <taxon>Micrococcales</taxon>
        <taxon>Microbacteriaceae</taxon>
        <taxon>Paramicrobacterium</taxon>
    </lineage>
</organism>
<dbReference type="OrthoDB" id="227596at2"/>
<sequence>MIRNLTPRQHAVDGVLGTLLVVLCLPFTANGAWIQPWILAGMGSIIVLRRVSPALALTMAWVFSLVQMGFGLPPNLYNVAILAVVYTTARYGERWVRWYGLGSAIAGGIVASAYMVFVMLAGPPVSVADITILTFSTVAGSVAGIVVLGLSWTLGQLMRTAAAARIAGYERYQAQLQQRRAESATIVEQERNRIARDMHDVVAHSLAVVIAQADGARYVHKGDADALGGTLETVSETARQALGDVRLLLSELRHEQDSGPQPTLGDVPDLVSRMRSAGLTVAYTEIGTARPVPAGRQIAVYRILQEALTNALHHGDRSAPVDVVLRWSDPSVELVVENAVPEQVEGPPAVGVSRGHGLPGMRERATLAGGTLAIDAPRPGRFRIHATVPVAG</sequence>
<dbReference type="InterPro" id="IPR036890">
    <property type="entry name" value="HATPase_C_sf"/>
</dbReference>
<dbReference type="InterPro" id="IPR050482">
    <property type="entry name" value="Sensor_HK_TwoCompSys"/>
</dbReference>
<dbReference type="STRING" id="640635.SAMN04489806_2793"/>
<keyword evidence="4" id="KW-0808">Transferase</keyword>
<protein>
    <recommendedName>
        <fullName evidence="2">histidine kinase</fullName>
        <ecNumber evidence="2">2.7.13.3</ecNumber>
    </recommendedName>
</protein>
<dbReference type="AlphaFoldDB" id="A0A1H4QEF2"/>
<evidence type="ECO:0000313" key="12">
    <source>
        <dbReference type="EMBL" id="SEC17973.1"/>
    </source>
</evidence>
<gene>
    <name evidence="12" type="ORF">SAMN04489806_2793</name>
</gene>
<comment type="catalytic activity">
    <reaction evidence="1">
        <text>ATP + protein L-histidine = ADP + protein N-phospho-L-histidine.</text>
        <dbReference type="EC" id="2.7.13.3"/>
    </reaction>
</comment>
<dbReference type="GO" id="GO:0046983">
    <property type="term" value="F:protein dimerization activity"/>
    <property type="evidence" value="ECO:0007669"/>
    <property type="project" value="InterPro"/>
</dbReference>
<evidence type="ECO:0000256" key="4">
    <source>
        <dbReference type="ARBA" id="ARBA00022679"/>
    </source>
</evidence>
<keyword evidence="13" id="KW-1185">Reference proteome</keyword>
<keyword evidence="5" id="KW-0547">Nucleotide-binding</keyword>
<feature type="domain" description="DUF7134" evidence="11">
    <location>
        <begin position="8"/>
        <end position="160"/>
    </location>
</feature>
<keyword evidence="3" id="KW-0597">Phosphoprotein</keyword>